<dbReference type="Gene3D" id="1.20.1260.10">
    <property type="match status" value="1"/>
</dbReference>
<proteinExistence type="predicted"/>
<keyword evidence="2" id="KW-1185">Reference proteome</keyword>
<accession>A0A8D0CFZ6</accession>
<dbReference type="InterPro" id="IPR012347">
    <property type="entry name" value="Ferritin-like"/>
</dbReference>
<dbReference type="SUPFAM" id="SSF47240">
    <property type="entry name" value="Ferritin-like"/>
    <property type="match status" value="1"/>
</dbReference>
<dbReference type="InterPro" id="IPR009078">
    <property type="entry name" value="Ferritin-like_SF"/>
</dbReference>
<evidence type="ECO:0000313" key="1">
    <source>
        <dbReference type="Ensembl" id="ENSSMRP00000020464.1"/>
    </source>
</evidence>
<sequence>MGPQVLQNYHTDCEGAVNRMVNVELNASYVYLSMVRAAILNLPNVVRDLNKMVGASGFRSP</sequence>
<protein>
    <submittedName>
        <fullName evidence="1">Uncharacterized protein</fullName>
    </submittedName>
</protein>
<dbReference type="AlphaFoldDB" id="A0A8D0CFZ6"/>
<reference evidence="1" key="1">
    <citation type="submission" date="2025-08" db="UniProtKB">
        <authorList>
            <consortium name="Ensembl"/>
        </authorList>
    </citation>
    <scope>IDENTIFICATION</scope>
</reference>
<name>A0A8D0CFZ6_SALMN</name>
<dbReference type="Ensembl" id="ENSSMRT00000023983.1">
    <property type="protein sequence ID" value="ENSSMRP00000020464.1"/>
    <property type="gene ID" value="ENSSMRG00000015925.1"/>
</dbReference>
<reference evidence="1" key="2">
    <citation type="submission" date="2025-09" db="UniProtKB">
        <authorList>
            <consortium name="Ensembl"/>
        </authorList>
    </citation>
    <scope>IDENTIFICATION</scope>
</reference>
<dbReference type="GeneTree" id="ENSGT01030000235305"/>
<organism evidence="1 2">
    <name type="scientific">Salvator merianae</name>
    <name type="common">Argentine black and white tegu</name>
    <name type="synonym">Tupinambis merianae</name>
    <dbReference type="NCBI Taxonomy" id="96440"/>
    <lineage>
        <taxon>Eukaryota</taxon>
        <taxon>Metazoa</taxon>
        <taxon>Chordata</taxon>
        <taxon>Craniata</taxon>
        <taxon>Vertebrata</taxon>
        <taxon>Euteleostomi</taxon>
        <taxon>Lepidosauria</taxon>
        <taxon>Squamata</taxon>
        <taxon>Bifurcata</taxon>
        <taxon>Unidentata</taxon>
        <taxon>Episquamata</taxon>
        <taxon>Laterata</taxon>
        <taxon>Teiioidea</taxon>
        <taxon>Teiidae</taxon>
        <taxon>Salvator</taxon>
    </lineage>
</organism>
<dbReference type="Proteomes" id="UP000694421">
    <property type="component" value="Unplaced"/>
</dbReference>
<evidence type="ECO:0000313" key="2">
    <source>
        <dbReference type="Proteomes" id="UP000694421"/>
    </source>
</evidence>